<dbReference type="Gene3D" id="6.10.280.50">
    <property type="match status" value="1"/>
</dbReference>
<dbReference type="InterPro" id="IPR038444">
    <property type="entry name" value="DUF465_sf"/>
</dbReference>
<gene>
    <name evidence="1" type="ORF">CBA19CS42_10120</name>
</gene>
<sequence>MYFEVFKANAPEDHRMFPEYRDLISRLKTEDARFSKLFERHNELDHQIANMETGVAPASSFAIESLKKEKLLLKDKLYAVLRKAHEAA</sequence>
<accession>A0AA37I9C0</accession>
<dbReference type="InterPro" id="IPR007420">
    <property type="entry name" value="DUF465"/>
</dbReference>
<dbReference type="EMBL" id="BPUS01000002">
    <property type="protein sequence ID" value="GJH24862.1"/>
    <property type="molecule type" value="Genomic_DNA"/>
</dbReference>
<protein>
    <submittedName>
        <fullName evidence="1">YdcH family protein</fullName>
    </submittedName>
</protein>
<organism evidence="1 2">
    <name type="scientific">Caballeronia novacaledonica</name>
    <dbReference type="NCBI Taxonomy" id="1544861"/>
    <lineage>
        <taxon>Bacteria</taxon>
        <taxon>Pseudomonadati</taxon>
        <taxon>Pseudomonadota</taxon>
        <taxon>Betaproteobacteria</taxon>
        <taxon>Burkholderiales</taxon>
        <taxon>Burkholderiaceae</taxon>
        <taxon>Caballeronia</taxon>
    </lineage>
</organism>
<dbReference type="AlphaFoldDB" id="A0AA37I9C0"/>
<evidence type="ECO:0000313" key="1">
    <source>
        <dbReference type="EMBL" id="GJH24862.1"/>
    </source>
</evidence>
<proteinExistence type="predicted"/>
<evidence type="ECO:0000313" key="2">
    <source>
        <dbReference type="Proteomes" id="UP001055111"/>
    </source>
</evidence>
<dbReference type="Pfam" id="PF04325">
    <property type="entry name" value="DUF465"/>
    <property type="match status" value="1"/>
</dbReference>
<comment type="caution">
    <text evidence="1">The sequence shown here is derived from an EMBL/GenBank/DDBJ whole genome shotgun (WGS) entry which is preliminary data.</text>
</comment>
<dbReference type="Proteomes" id="UP001055111">
    <property type="component" value="Unassembled WGS sequence"/>
</dbReference>
<name>A0AA37I9C0_9BURK</name>
<reference evidence="1" key="1">
    <citation type="submission" date="2022-09" db="EMBL/GenBank/DDBJ databases">
        <title>Isolation and characterization of 3-chlorobenzoate degrading bacteria from soils in Shizuoka.</title>
        <authorList>
            <person name="Ifat A."/>
            <person name="Ogawa N."/>
            <person name="Kimbara K."/>
            <person name="Moriuchi R."/>
            <person name="Dohra H."/>
            <person name="Shintani M."/>
        </authorList>
    </citation>
    <scope>NUCLEOTIDE SEQUENCE</scope>
    <source>
        <strain evidence="1">19CS4-2</strain>
    </source>
</reference>